<dbReference type="AlphaFoldDB" id="A0A1G7WRY0"/>
<dbReference type="OrthoDB" id="3523981at2"/>
<evidence type="ECO:0000313" key="1">
    <source>
        <dbReference type="EMBL" id="SDG74702.1"/>
    </source>
</evidence>
<sequence>MKKQKITQGSILEINIENQYYTYAQILDKGGYVFFDYKSETRLTDFSVLEDKPILFIIGVYNDVITQGHWPIVGKMNIRQNLNSQPMQFIQDALHPDRFEFYNPNTGESTPATKEKVKGLERAAVWEANHVEDRIRDYYNGVPCIWLEDDLELFKD</sequence>
<keyword evidence="2" id="KW-1185">Reference proteome</keyword>
<dbReference type="Proteomes" id="UP000199274">
    <property type="component" value="Unassembled WGS sequence"/>
</dbReference>
<organism evidence="1 2">
    <name type="scientific">Flavobacterium omnivorum</name>
    <dbReference type="NCBI Taxonomy" id="178355"/>
    <lineage>
        <taxon>Bacteria</taxon>
        <taxon>Pseudomonadati</taxon>
        <taxon>Bacteroidota</taxon>
        <taxon>Flavobacteriia</taxon>
        <taxon>Flavobacteriales</taxon>
        <taxon>Flavobacteriaceae</taxon>
        <taxon>Flavobacterium</taxon>
    </lineage>
</organism>
<name>A0A1G7WRY0_9FLAO</name>
<protein>
    <submittedName>
        <fullName evidence="1">Immunity protein 26</fullName>
    </submittedName>
</protein>
<dbReference type="Pfam" id="PF15428">
    <property type="entry name" value="Imm26"/>
    <property type="match status" value="1"/>
</dbReference>
<gene>
    <name evidence="1" type="ORF">SAMN04488062_1025</name>
</gene>
<dbReference type="RefSeq" id="WP_091254672.1">
    <property type="nucleotide sequence ID" value="NZ_FNDB01000002.1"/>
</dbReference>
<reference evidence="2" key="1">
    <citation type="submission" date="2016-10" db="EMBL/GenBank/DDBJ databases">
        <authorList>
            <person name="Varghese N."/>
            <person name="Submissions S."/>
        </authorList>
    </citation>
    <scope>NUCLEOTIDE SEQUENCE [LARGE SCALE GENOMIC DNA]</scope>
    <source>
        <strain evidence="2">CGMCC 1.2747</strain>
    </source>
</reference>
<evidence type="ECO:0000313" key="2">
    <source>
        <dbReference type="Proteomes" id="UP000199274"/>
    </source>
</evidence>
<proteinExistence type="predicted"/>
<dbReference type="InterPro" id="IPR029278">
    <property type="entry name" value="Imm26"/>
</dbReference>
<dbReference type="EMBL" id="FNDB01000002">
    <property type="protein sequence ID" value="SDG74702.1"/>
    <property type="molecule type" value="Genomic_DNA"/>
</dbReference>
<accession>A0A1G7WRY0</accession>
<dbReference type="STRING" id="178355.SAMN04488062_1025"/>